<sequence>MTDTDRDLVGELHRYLVGQRGWIVSPLLDNEIDDDGVPDTAEPIWDYPQSYRAVEIHEIAEAGPQILDAVTDIDESTWDWAPKPIKFNTAGNVRGCEKHDIIQRFFPMSALDDPTEMSAFLDEAEAHARELDPRELIECRFFGPCG</sequence>
<dbReference type="EMBL" id="PJNB01000001">
    <property type="protein sequence ID" value="PKW13669.1"/>
    <property type="molecule type" value="Genomic_DNA"/>
</dbReference>
<accession>A0A2N3XSP2</accession>
<proteinExistence type="predicted"/>
<dbReference type="RefSeq" id="WP_010307638.1">
    <property type="nucleotide sequence ID" value="NZ_PJNB01000001.1"/>
</dbReference>
<protein>
    <submittedName>
        <fullName evidence="1">Uncharacterized protein</fullName>
    </submittedName>
</protein>
<dbReference type="AlphaFoldDB" id="A0A2N3XSP2"/>
<comment type="caution">
    <text evidence="1">The sequence shown here is derived from an EMBL/GenBank/DDBJ whole genome shotgun (WGS) entry which is preliminary data.</text>
</comment>
<gene>
    <name evidence="1" type="ORF">A8926_1217</name>
</gene>
<dbReference type="OrthoDB" id="3618919at2"/>
<evidence type="ECO:0000313" key="2">
    <source>
        <dbReference type="Proteomes" id="UP000233786"/>
    </source>
</evidence>
<keyword evidence="2" id="KW-1185">Reference proteome</keyword>
<evidence type="ECO:0000313" key="1">
    <source>
        <dbReference type="EMBL" id="PKW13669.1"/>
    </source>
</evidence>
<dbReference type="Proteomes" id="UP000233786">
    <property type="component" value="Unassembled WGS sequence"/>
</dbReference>
<organism evidence="1 2">
    <name type="scientific">Saccharopolyspora spinosa</name>
    <dbReference type="NCBI Taxonomy" id="60894"/>
    <lineage>
        <taxon>Bacteria</taxon>
        <taxon>Bacillati</taxon>
        <taxon>Actinomycetota</taxon>
        <taxon>Actinomycetes</taxon>
        <taxon>Pseudonocardiales</taxon>
        <taxon>Pseudonocardiaceae</taxon>
        <taxon>Saccharopolyspora</taxon>
    </lineage>
</organism>
<name>A0A2N3XSP2_SACSN</name>
<reference evidence="1" key="1">
    <citation type="submission" date="2017-12" db="EMBL/GenBank/DDBJ databases">
        <title>Sequencing the genomes of 1000 Actinobacteria strains.</title>
        <authorList>
            <person name="Klenk H.-P."/>
        </authorList>
    </citation>
    <scope>NUCLEOTIDE SEQUENCE [LARGE SCALE GENOMIC DNA]</scope>
    <source>
        <strain evidence="1">DSM 44228</strain>
    </source>
</reference>